<sequence>MNVFDDITELVGNTPIVRLRKLAQGLSVNVFLKLEFMNPGGSIKDRAALHMLREAEKAGKLTPGSLIIEATSGNLGIALATICAARGYSLILVIPDTMSSEKIKHIKALGAEVVLTPGVFGMTKSFQEADRLHVKHPGSFVPRQISNPANPAVHRETTALEIWNDMDGEVDMLVAGAGTGGTISGTAEKLKQLNPAIKVACVEPAGSPVLSGGKAGPHKLQGIGPGFIPANTRTEYFDWIVPVSDEAALETTRRLARQEGLFVGISSGAAVYAALELSKECSGGNIVVIAPDAGERYLSTELFCEEER</sequence>
<evidence type="ECO:0000256" key="9">
    <source>
        <dbReference type="ARBA" id="ARBA00047931"/>
    </source>
</evidence>
<dbReference type="GO" id="GO:0006535">
    <property type="term" value="P:cysteine biosynthetic process from serine"/>
    <property type="evidence" value="ECO:0007669"/>
    <property type="project" value="UniProtKB-UniRule"/>
</dbReference>
<evidence type="ECO:0000256" key="5">
    <source>
        <dbReference type="ARBA" id="ARBA00022605"/>
    </source>
</evidence>
<dbReference type="UniPathway" id="UPA00136">
    <property type="reaction ID" value="UER00200"/>
</dbReference>
<dbReference type="FunFam" id="3.40.50.1100:FF:000006">
    <property type="entry name" value="Cysteine synthase"/>
    <property type="match status" value="1"/>
</dbReference>
<dbReference type="InterPro" id="IPR005859">
    <property type="entry name" value="CysK"/>
</dbReference>
<dbReference type="GO" id="GO:0004124">
    <property type="term" value="F:cysteine synthase activity"/>
    <property type="evidence" value="ECO:0007669"/>
    <property type="project" value="UniProtKB-UniRule"/>
</dbReference>
<evidence type="ECO:0000256" key="4">
    <source>
        <dbReference type="ARBA" id="ARBA00012681"/>
    </source>
</evidence>
<dbReference type="PROSITE" id="PS00901">
    <property type="entry name" value="CYS_SYNTHASE"/>
    <property type="match status" value="1"/>
</dbReference>
<feature type="modified residue" description="N6-(pyridoxal phosphate)lysine" evidence="11">
    <location>
        <position position="44"/>
    </location>
</feature>
<dbReference type="NCBIfam" id="TIGR01136">
    <property type="entry name" value="cysKM"/>
    <property type="match status" value="1"/>
</dbReference>
<comment type="catalytic activity">
    <reaction evidence="9 12">
        <text>O-acetyl-L-serine + hydrogen sulfide = L-cysteine + acetate</text>
        <dbReference type="Rhea" id="RHEA:14829"/>
        <dbReference type="ChEBI" id="CHEBI:29919"/>
        <dbReference type="ChEBI" id="CHEBI:30089"/>
        <dbReference type="ChEBI" id="CHEBI:35235"/>
        <dbReference type="ChEBI" id="CHEBI:58340"/>
        <dbReference type="EC" id="2.5.1.47"/>
    </reaction>
</comment>
<evidence type="ECO:0000256" key="6">
    <source>
        <dbReference type="ARBA" id="ARBA00022679"/>
    </source>
</evidence>
<evidence type="ECO:0000256" key="3">
    <source>
        <dbReference type="ARBA" id="ARBA00007103"/>
    </source>
</evidence>
<evidence type="ECO:0000256" key="12">
    <source>
        <dbReference type="RuleBase" id="RU003985"/>
    </source>
</evidence>
<dbReference type="InterPro" id="IPR000634">
    <property type="entry name" value="Ser/Thr_deHydtase_PyrdxlP-BS"/>
</dbReference>
<dbReference type="InterPro" id="IPR001216">
    <property type="entry name" value="P-phosphate_BS"/>
</dbReference>
<evidence type="ECO:0000256" key="10">
    <source>
        <dbReference type="PIRSR" id="PIRSR605856-50"/>
    </source>
</evidence>
<feature type="binding site" evidence="10">
    <location>
        <begin position="178"/>
        <end position="182"/>
    </location>
    <ligand>
        <name>pyridoxal 5'-phosphate</name>
        <dbReference type="ChEBI" id="CHEBI:597326"/>
    </ligand>
</feature>
<feature type="domain" description="Tryptophan synthase beta chain-like PALP" evidence="13">
    <location>
        <begin position="7"/>
        <end position="292"/>
    </location>
</feature>
<dbReference type="Gene3D" id="3.40.50.1100">
    <property type="match status" value="2"/>
</dbReference>
<gene>
    <name evidence="14" type="primary">cysK</name>
    <name evidence="14" type="ORF">JDW19_21530</name>
</gene>
<dbReference type="InterPro" id="IPR005856">
    <property type="entry name" value="Cys_synth"/>
</dbReference>
<comment type="similarity">
    <text evidence="3 12">Belongs to the cysteine synthase/cystathionine beta-synthase family.</text>
</comment>
<dbReference type="RefSeq" id="WP_165150141.1">
    <property type="nucleotide sequence ID" value="NZ_JAEHFQ010000014.1"/>
</dbReference>
<name>A0A8I1IWG8_PAEPO</name>
<evidence type="ECO:0000256" key="7">
    <source>
        <dbReference type="ARBA" id="ARBA00022898"/>
    </source>
</evidence>
<keyword evidence="6 12" id="KW-0808">Transferase</keyword>
<accession>A0A8I1IWG8</accession>
<dbReference type="CDD" id="cd01561">
    <property type="entry name" value="CBS_like"/>
    <property type="match status" value="1"/>
</dbReference>
<organism evidence="14 15">
    <name type="scientific">Paenibacillus polymyxa</name>
    <name type="common">Bacillus polymyxa</name>
    <dbReference type="NCBI Taxonomy" id="1406"/>
    <lineage>
        <taxon>Bacteria</taxon>
        <taxon>Bacillati</taxon>
        <taxon>Bacillota</taxon>
        <taxon>Bacilli</taxon>
        <taxon>Bacillales</taxon>
        <taxon>Paenibacillaceae</taxon>
        <taxon>Paenibacillus</taxon>
    </lineage>
</organism>
<evidence type="ECO:0000256" key="8">
    <source>
        <dbReference type="ARBA" id="ARBA00023192"/>
    </source>
</evidence>
<feature type="binding site" evidence="10">
    <location>
        <position position="266"/>
    </location>
    <ligand>
        <name>pyridoxal 5'-phosphate</name>
        <dbReference type="ChEBI" id="CHEBI:597326"/>
    </ligand>
</feature>
<feature type="binding site" evidence="10">
    <location>
        <position position="74"/>
    </location>
    <ligand>
        <name>pyridoxal 5'-phosphate</name>
        <dbReference type="ChEBI" id="CHEBI:597326"/>
    </ligand>
</feature>
<keyword evidence="8 12" id="KW-0198">Cysteine biosynthesis</keyword>
<evidence type="ECO:0000313" key="14">
    <source>
        <dbReference type="EMBL" id="MBM0635692.1"/>
    </source>
</evidence>
<dbReference type="Proteomes" id="UP000650605">
    <property type="component" value="Unassembled WGS sequence"/>
</dbReference>
<keyword evidence="5 12" id="KW-0028">Amino-acid biosynthesis</keyword>
<dbReference type="PROSITE" id="PS00165">
    <property type="entry name" value="DEHYDRATASE_SER_THR"/>
    <property type="match status" value="1"/>
</dbReference>
<evidence type="ECO:0000313" key="15">
    <source>
        <dbReference type="Proteomes" id="UP000650605"/>
    </source>
</evidence>
<dbReference type="Pfam" id="PF00291">
    <property type="entry name" value="PALP"/>
    <property type="match status" value="1"/>
</dbReference>
<dbReference type="GO" id="GO:0030170">
    <property type="term" value="F:pyridoxal phosphate binding"/>
    <property type="evidence" value="ECO:0007669"/>
    <property type="project" value="InterPro"/>
</dbReference>
<dbReference type="EMBL" id="JAEHFQ010000014">
    <property type="protein sequence ID" value="MBM0635692.1"/>
    <property type="molecule type" value="Genomic_DNA"/>
</dbReference>
<evidence type="ECO:0000256" key="1">
    <source>
        <dbReference type="ARBA" id="ARBA00001933"/>
    </source>
</evidence>
<protein>
    <recommendedName>
        <fullName evidence="4 12">Cysteine synthase</fullName>
        <ecNumber evidence="4 12">2.5.1.47</ecNumber>
    </recommendedName>
</protein>
<dbReference type="NCBIfam" id="TIGR01139">
    <property type="entry name" value="cysK"/>
    <property type="match status" value="1"/>
</dbReference>
<dbReference type="InterPro" id="IPR036052">
    <property type="entry name" value="TrpB-like_PALP_sf"/>
</dbReference>
<evidence type="ECO:0000259" key="13">
    <source>
        <dbReference type="Pfam" id="PF00291"/>
    </source>
</evidence>
<dbReference type="EC" id="2.5.1.47" evidence="4 12"/>
<evidence type="ECO:0000256" key="2">
    <source>
        <dbReference type="ARBA" id="ARBA00004962"/>
    </source>
</evidence>
<reference evidence="14" key="1">
    <citation type="submission" date="2020-12" db="EMBL/GenBank/DDBJ databases">
        <title>Paenibacillus polymyxa LMG 27872: a double-edged sword.</title>
        <authorList>
            <person name="Langendries S."/>
            <person name="Garcia Mendez S."/>
            <person name="Beirinckx S."/>
            <person name="Viaene T."/>
            <person name="Baeyen S."/>
            <person name="Goeminne G."/>
            <person name="Willems A."/>
            <person name="Debode J."/>
            <person name="Goormachtig S."/>
        </authorList>
    </citation>
    <scope>NUCLEOTIDE SEQUENCE</scope>
    <source>
        <strain evidence="14">LMG 27872</strain>
    </source>
</reference>
<comment type="cofactor">
    <cofactor evidence="1 10 12">
        <name>pyridoxal 5'-phosphate</name>
        <dbReference type="ChEBI" id="CHEBI:597326"/>
    </cofactor>
</comment>
<proteinExistence type="inferred from homology"/>
<dbReference type="PANTHER" id="PTHR10314">
    <property type="entry name" value="CYSTATHIONINE BETA-SYNTHASE"/>
    <property type="match status" value="1"/>
</dbReference>
<comment type="caution">
    <text evidence="14">The sequence shown here is derived from an EMBL/GenBank/DDBJ whole genome shotgun (WGS) entry which is preliminary data.</text>
</comment>
<dbReference type="SUPFAM" id="SSF53686">
    <property type="entry name" value="Tryptophan synthase beta subunit-like PLP-dependent enzymes"/>
    <property type="match status" value="1"/>
</dbReference>
<dbReference type="InterPro" id="IPR050214">
    <property type="entry name" value="Cys_Synth/Cystath_Beta-Synth"/>
</dbReference>
<evidence type="ECO:0000256" key="11">
    <source>
        <dbReference type="PIRSR" id="PIRSR605856-51"/>
    </source>
</evidence>
<dbReference type="InterPro" id="IPR001926">
    <property type="entry name" value="TrpB-like_PALP"/>
</dbReference>
<comment type="pathway">
    <text evidence="2">Amino-acid biosynthesis; L-cysteine biosynthesis; L-cysteine from L-serine: step 2/2.</text>
</comment>
<dbReference type="AlphaFoldDB" id="A0A8I1IWG8"/>
<keyword evidence="7 10" id="KW-0663">Pyridoxal phosphate</keyword>